<name>A0A9X1I9A6_9FLAO</name>
<reference evidence="1" key="1">
    <citation type="submission" date="2021-10" db="EMBL/GenBank/DDBJ databases">
        <title>Tamlana sargassums sp. nov., and Tamlana laminarinivorans sp. nov., two new bacteria isolated from the brown alga.</title>
        <authorList>
            <person name="Li J."/>
        </authorList>
    </citation>
    <scope>NUCLEOTIDE SEQUENCE</scope>
    <source>
        <strain evidence="1">62-3</strain>
    </source>
</reference>
<gene>
    <name evidence="1" type="ORF">LG651_15380</name>
</gene>
<evidence type="ECO:0000313" key="2">
    <source>
        <dbReference type="Proteomes" id="UP001139286"/>
    </source>
</evidence>
<accession>A0A9X1I9A6</accession>
<protein>
    <submittedName>
        <fullName evidence="1">Uncharacterized protein</fullName>
    </submittedName>
</protein>
<dbReference type="RefSeq" id="WP_226696995.1">
    <property type="nucleotide sequence ID" value="NZ_JAJAPX010000008.1"/>
</dbReference>
<dbReference type="EMBL" id="JAJAPX010000008">
    <property type="protein sequence ID" value="MCB4809637.1"/>
    <property type="molecule type" value="Genomic_DNA"/>
</dbReference>
<comment type="caution">
    <text evidence="1">The sequence shown here is derived from an EMBL/GenBank/DDBJ whole genome shotgun (WGS) entry which is preliminary data.</text>
</comment>
<keyword evidence="2" id="KW-1185">Reference proteome</keyword>
<proteinExistence type="predicted"/>
<dbReference type="AlphaFoldDB" id="A0A9X1I9A6"/>
<sequence length="212" mass="25543">MKYKKIRGLKRKVAKIQNWIEEYLELDIEQLSKHKYRYSKVYVQPWDNLTLTKSEIPEPKGKAKKEIINGLEKIYDSWKKELDKINQPYYLKIWLNEPRLSKSQVVCALGERIEHYENLFTEADFKQNDSSFTKQMSSDFKWEPKLDECHYWKNDLLWPIDQYDKIENAYSDRRLLKKLENADIKKEKTTYSDGTEDTIFFVPVGKIWIGEK</sequence>
<evidence type="ECO:0000313" key="1">
    <source>
        <dbReference type="EMBL" id="MCB4809637.1"/>
    </source>
</evidence>
<organism evidence="1 2">
    <name type="scientific">Neotamlana sargassicola</name>
    <dbReference type="NCBI Taxonomy" id="2883125"/>
    <lineage>
        <taxon>Bacteria</taxon>
        <taxon>Pseudomonadati</taxon>
        <taxon>Bacteroidota</taxon>
        <taxon>Flavobacteriia</taxon>
        <taxon>Flavobacteriales</taxon>
        <taxon>Flavobacteriaceae</taxon>
        <taxon>Neotamlana</taxon>
    </lineage>
</organism>
<dbReference type="Proteomes" id="UP001139286">
    <property type="component" value="Unassembled WGS sequence"/>
</dbReference>